<proteinExistence type="predicted"/>
<gene>
    <name evidence="2" type="ORF">CSSPJE1EN2_LOCUS15374</name>
</gene>
<sequence>MDLAKVAPTVPDCQAAAAAPPARPAAYDTTLDHAPFETMEKYYPCPQAGISRSLMTGDVKGAQVYRTIRDPLDPMCLNKPYPGVWLEGIVDKNQKPSRTLQTNRQTSPLDPNYILPSGPSIMPSGEKKFSDRTFNMMLATDDICGAKPQPLYNKPCRCLHEGDPVEEIKGSKPKKWTWLRKLDYWGHNNDLWDIDIGKRHKGFVRERESNPLEPLYPTETVETHEMKYKRLKFVKLPPRKEKTDVGERLLDNMYWRAEKLYNMCWNWGQPQPTANTVTYDVLRYSLEKFGFYCTDKEFERIIQYADPFKIGSVRYLNFSRALRHCDGLELDIPRPLGFDVGYWGEPANLGQGGLVLEPVARYGRSTVLWSENEPVYSPLTGLPVSRNPNPRIPLDKETSGKALQKYNYSELKAKLDCDDRKQGQQQYQYFPSSSELPKEKKVPVLPIRQISLASSAEQIKRPSTCQPMNSRQLSALDLHKCEKPSDQSAKLAVVQTARELGAMVRNAPQVRERAYSKYPPLYTAMLPTNNQRGSQVLWKPQALFKPFVPSKVREQRYHRTQDIEAVKGLVNL</sequence>
<evidence type="ECO:0000313" key="2">
    <source>
        <dbReference type="EMBL" id="CAK9872804.1"/>
    </source>
</evidence>
<organism evidence="2 3">
    <name type="scientific">Sphagnum jensenii</name>
    <dbReference type="NCBI Taxonomy" id="128206"/>
    <lineage>
        <taxon>Eukaryota</taxon>
        <taxon>Viridiplantae</taxon>
        <taxon>Streptophyta</taxon>
        <taxon>Embryophyta</taxon>
        <taxon>Bryophyta</taxon>
        <taxon>Sphagnophytina</taxon>
        <taxon>Sphagnopsida</taxon>
        <taxon>Sphagnales</taxon>
        <taxon>Sphagnaceae</taxon>
        <taxon>Sphagnum</taxon>
    </lineage>
</organism>
<protein>
    <submittedName>
        <fullName evidence="2">Uncharacterized protein</fullName>
    </submittedName>
</protein>
<feature type="region of interest" description="Disordered" evidence="1">
    <location>
        <begin position="95"/>
        <end position="114"/>
    </location>
</feature>
<keyword evidence="3" id="KW-1185">Reference proteome</keyword>
<accession>A0ABP1BC01</accession>
<evidence type="ECO:0000256" key="1">
    <source>
        <dbReference type="SAM" id="MobiDB-lite"/>
    </source>
</evidence>
<evidence type="ECO:0000313" key="3">
    <source>
        <dbReference type="Proteomes" id="UP001497522"/>
    </source>
</evidence>
<reference evidence="2" key="1">
    <citation type="submission" date="2024-03" db="EMBL/GenBank/DDBJ databases">
        <authorList>
            <consortium name="ELIXIR-Norway"/>
            <consortium name="Elixir Norway"/>
        </authorList>
    </citation>
    <scope>NUCLEOTIDE SEQUENCE</scope>
</reference>
<name>A0ABP1BC01_9BRYO</name>
<feature type="compositionally biased region" description="Polar residues" evidence="1">
    <location>
        <begin position="96"/>
        <end position="109"/>
    </location>
</feature>
<dbReference type="EMBL" id="OZ023704">
    <property type="protein sequence ID" value="CAK9872804.1"/>
    <property type="molecule type" value="Genomic_DNA"/>
</dbReference>
<dbReference type="Proteomes" id="UP001497522">
    <property type="component" value="Chromosome 3"/>
</dbReference>